<evidence type="ECO:0000259" key="3">
    <source>
        <dbReference type="PROSITE" id="PS50109"/>
    </source>
</evidence>
<feature type="domain" description="Histidine kinase" evidence="3">
    <location>
        <begin position="489"/>
        <end position="583"/>
    </location>
</feature>
<keyword evidence="5" id="KW-1185">Reference proteome</keyword>
<dbReference type="Proteomes" id="UP001337681">
    <property type="component" value="Unassembled WGS sequence"/>
</dbReference>
<dbReference type="GO" id="GO:0016301">
    <property type="term" value="F:kinase activity"/>
    <property type="evidence" value="ECO:0007669"/>
    <property type="project" value="UniProtKB-KW"/>
</dbReference>
<keyword evidence="1" id="KW-0472">Membrane</keyword>
<evidence type="ECO:0000313" key="4">
    <source>
        <dbReference type="EMBL" id="MEE1884290.1"/>
    </source>
</evidence>
<evidence type="ECO:0000256" key="2">
    <source>
        <dbReference type="SAM" id="SignalP"/>
    </source>
</evidence>
<keyword evidence="1" id="KW-0812">Transmembrane</keyword>
<feature type="transmembrane region" description="Helical" evidence="1">
    <location>
        <begin position="350"/>
        <end position="369"/>
    </location>
</feature>
<dbReference type="SUPFAM" id="SSF55874">
    <property type="entry name" value="ATPase domain of HSP90 chaperone/DNA topoisomerase II/histidine kinase"/>
    <property type="match status" value="1"/>
</dbReference>
<sequence>MKHLLFLFLILSTLTATARQTETDTQKKVVGTDSTSTKDMVFIGSTWMERRNATPEQLRILRVSEKMESMKKDHFSTYLQILSSSQRKSLLLRFKKDTAPTLFKSHKFQTIIVNGKTELEIADAYITPDNAENYLYRIVKNESETLIPWKKATEFRKTRDGKFTYAYLGKISSQEAGNTRIEVQHLSNYNDKDLTIIDWNQPKKPNLVTYLGYYPKNETNLISYPLQEELENPAQKLNFIESEGLNNIKIRMGDSLSTIQFLRLSSAYNFSVTLKSTINKNETIQLGTTNGNFSLHKAIWEKAGEYAITFTPEMNKYDGTRHLLNDKAYTFKFTVLPPLDGVEKFTSKELLLLFTSVLLLSGLIIYIVLKKTRLQNDKKLRQEQQKKEWIKTQLSTVRLQLNPHFIFNALSSIQNLMNKNAIEESNSYLAKFARITRQALNENELITIAEESKFLDDYLQMEQLRNPFLYEINVNQALNKQNIEIPSMLLQPIVENAVRHGVNGKEKGKISIQFYAEKEALVISIEDNGKGFDMKQKSTGLGLSLSKKRIELLNALYPENTFSLKIKASDAGTLVKIYLEDWL</sequence>
<reference evidence="4 5" key="1">
    <citation type="submission" date="2024-01" db="EMBL/GenBank/DDBJ databases">
        <title>Pedobacter sp. nov., isolated from oil-contaminated soil.</title>
        <authorList>
            <person name="Le N.T.T."/>
        </authorList>
    </citation>
    <scope>NUCLEOTIDE SEQUENCE [LARGE SCALE GENOMIC DNA]</scope>
    <source>
        <strain evidence="4 5">VNH31</strain>
    </source>
</reference>
<dbReference type="RefSeq" id="WP_330145207.1">
    <property type="nucleotide sequence ID" value="NZ_JAZDQU010000001.1"/>
</dbReference>
<dbReference type="InterPro" id="IPR010559">
    <property type="entry name" value="Sig_transdc_His_kin_internal"/>
</dbReference>
<keyword evidence="4" id="KW-0418">Kinase</keyword>
<dbReference type="InterPro" id="IPR005467">
    <property type="entry name" value="His_kinase_dom"/>
</dbReference>
<protein>
    <submittedName>
        <fullName evidence="4">Histidine kinase</fullName>
    </submittedName>
</protein>
<comment type="caution">
    <text evidence="4">The sequence shown here is derived from an EMBL/GenBank/DDBJ whole genome shotgun (WGS) entry which is preliminary data.</text>
</comment>
<gene>
    <name evidence="4" type="ORF">VRU49_02545</name>
</gene>
<proteinExistence type="predicted"/>
<organism evidence="4 5">
    <name type="scientific">Pedobacter flavus</name>
    <dbReference type="NCBI Taxonomy" id="3113906"/>
    <lineage>
        <taxon>Bacteria</taxon>
        <taxon>Pseudomonadati</taxon>
        <taxon>Bacteroidota</taxon>
        <taxon>Sphingobacteriia</taxon>
        <taxon>Sphingobacteriales</taxon>
        <taxon>Sphingobacteriaceae</taxon>
        <taxon>Pedobacter</taxon>
    </lineage>
</organism>
<name>A0ABU7GZB4_9SPHI</name>
<dbReference type="EMBL" id="JAZDQU010000001">
    <property type="protein sequence ID" value="MEE1884290.1"/>
    <property type="molecule type" value="Genomic_DNA"/>
</dbReference>
<dbReference type="PANTHER" id="PTHR34220">
    <property type="entry name" value="SENSOR HISTIDINE KINASE YPDA"/>
    <property type="match status" value="1"/>
</dbReference>
<feature type="signal peptide" evidence="2">
    <location>
        <begin position="1"/>
        <end position="18"/>
    </location>
</feature>
<evidence type="ECO:0000256" key="1">
    <source>
        <dbReference type="SAM" id="Phobius"/>
    </source>
</evidence>
<accession>A0ABU7GZB4</accession>
<dbReference type="SMART" id="SM00387">
    <property type="entry name" value="HATPase_c"/>
    <property type="match status" value="1"/>
</dbReference>
<dbReference type="Pfam" id="PF06580">
    <property type="entry name" value="His_kinase"/>
    <property type="match status" value="1"/>
</dbReference>
<dbReference type="PANTHER" id="PTHR34220:SF7">
    <property type="entry name" value="SENSOR HISTIDINE KINASE YPDA"/>
    <property type="match status" value="1"/>
</dbReference>
<dbReference type="PROSITE" id="PS50109">
    <property type="entry name" value="HIS_KIN"/>
    <property type="match status" value="1"/>
</dbReference>
<dbReference type="InterPro" id="IPR050640">
    <property type="entry name" value="Bact_2-comp_sensor_kinase"/>
</dbReference>
<keyword evidence="1" id="KW-1133">Transmembrane helix</keyword>
<dbReference type="Pfam" id="PF02518">
    <property type="entry name" value="HATPase_c"/>
    <property type="match status" value="1"/>
</dbReference>
<feature type="chain" id="PRO_5045687338" evidence="2">
    <location>
        <begin position="19"/>
        <end position="583"/>
    </location>
</feature>
<dbReference type="Gene3D" id="3.30.565.10">
    <property type="entry name" value="Histidine kinase-like ATPase, C-terminal domain"/>
    <property type="match status" value="1"/>
</dbReference>
<dbReference type="InterPro" id="IPR036890">
    <property type="entry name" value="HATPase_C_sf"/>
</dbReference>
<evidence type="ECO:0000313" key="5">
    <source>
        <dbReference type="Proteomes" id="UP001337681"/>
    </source>
</evidence>
<keyword evidence="4" id="KW-0808">Transferase</keyword>
<dbReference type="InterPro" id="IPR003594">
    <property type="entry name" value="HATPase_dom"/>
</dbReference>
<keyword evidence="2" id="KW-0732">Signal</keyword>